<evidence type="ECO:0000259" key="1">
    <source>
        <dbReference type="Pfam" id="PF12247"/>
    </source>
</evidence>
<reference evidence="2 3" key="1">
    <citation type="journal article" date="2018" name="MBio">
        <title>Comparative Genomics Reveals the Core Gene Toolbox for the Fungus-Insect Symbiosis.</title>
        <authorList>
            <person name="Wang Y."/>
            <person name="Stata M."/>
            <person name="Wang W."/>
            <person name="Stajich J.E."/>
            <person name="White M.M."/>
            <person name="Moncalvo J.M."/>
        </authorList>
    </citation>
    <scope>NUCLEOTIDE SEQUENCE [LARGE SCALE GENOMIC DNA]</scope>
    <source>
        <strain evidence="2 3">SC-DP-2</strain>
    </source>
</reference>
<feature type="domain" description="Post-transcriptional regulator MKT1 N-terminal" evidence="1">
    <location>
        <begin position="284"/>
        <end position="373"/>
    </location>
</feature>
<protein>
    <recommendedName>
        <fullName evidence="1">Post-transcriptional regulator MKT1 N-terminal domain-containing protein</fullName>
    </recommendedName>
</protein>
<accession>A0A2T9Z8Z4</accession>
<dbReference type="GO" id="GO:0017108">
    <property type="term" value="F:5'-flap endonuclease activity"/>
    <property type="evidence" value="ECO:0007669"/>
    <property type="project" value="TreeGrafter"/>
</dbReference>
<organism evidence="2 3">
    <name type="scientific">Smittium megazygosporum</name>
    <dbReference type="NCBI Taxonomy" id="133381"/>
    <lineage>
        <taxon>Eukaryota</taxon>
        <taxon>Fungi</taxon>
        <taxon>Fungi incertae sedis</taxon>
        <taxon>Zoopagomycota</taxon>
        <taxon>Kickxellomycotina</taxon>
        <taxon>Harpellomycetes</taxon>
        <taxon>Harpellales</taxon>
        <taxon>Legeriomycetaceae</taxon>
        <taxon>Smittium</taxon>
    </lineage>
</organism>
<sequence length="490" mass="56148">MTIESLNFLIDNIKLKRFGPVSDLSQTRLGIDATYWLKKILSLILKKDVSTESNLYEQFEKAVSDHILFLRTKNSIKLTKNPNRTYPSSNFEYENSYKGYSYFSKLNIDVRRERINQIAIQILRELNVEYIRAPYSRLAQLSYFYNHPLQIIHSIYSDVSTFVFDIDQVITAFNQESSEFVFLKKSSLMSSLEMNNNQFLDTCILSGIATGFTIETPSDFHADQELIKAHKNGISAIVNKTRHLSHKQQSEYTEEFCRCKCEILNNPVLHEDGTVKPLNLTTSPNDLHLVIGHMLPQELYQLFCAGIITSSMLNVILSGTLDVPHPLANGDLTNYKLLLFYTVSPIYTRGLAMILPYMHSFFKTKKVNLHSHFSTFPTEEIDSSRIYSSVPKFDQNSGCFVWTLPHVESATGNDLDPNLHNDSVAAYALKSYMQGKETELARDVVEPVLINTEAVDAFKEEISWSNAIENFASWSDHQTQFSRDYSMYKV</sequence>
<dbReference type="Proteomes" id="UP000245609">
    <property type="component" value="Unassembled WGS sequence"/>
</dbReference>
<dbReference type="InterPro" id="IPR022040">
    <property type="entry name" value="MKT1_N"/>
</dbReference>
<dbReference type="Gene3D" id="3.40.50.1010">
    <property type="entry name" value="5'-nuclease"/>
    <property type="match status" value="1"/>
</dbReference>
<dbReference type="OrthoDB" id="5584471at2759"/>
<gene>
    <name evidence="2" type="ORF">BB560_004547</name>
</gene>
<dbReference type="SUPFAM" id="SSF88723">
    <property type="entry name" value="PIN domain-like"/>
    <property type="match status" value="1"/>
</dbReference>
<comment type="caution">
    <text evidence="2">The sequence shown here is derived from an EMBL/GenBank/DDBJ whole genome shotgun (WGS) entry which is preliminary data.</text>
</comment>
<dbReference type="Pfam" id="PF12247">
    <property type="entry name" value="MKT1_N"/>
    <property type="match status" value="1"/>
</dbReference>
<dbReference type="InterPro" id="IPR006084">
    <property type="entry name" value="XPG/Rad2"/>
</dbReference>
<dbReference type="PANTHER" id="PTHR11081:SF32">
    <property type="entry name" value="POST-TRANSCRIPTIONAL REGULATOR MKT1"/>
    <property type="match status" value="1"/>
</dbReference>
<evidence type="ECO:0000313" key="2">
    <source>
        <dbReference type="EMBL" id="PVV01050.1"/>
    </source>
</evidence>
<keyword evidence="3" id="KW-1185">Reference proteome</keyword>
<dbReference type="InterPro" id="IPR029060">
    <property type="entry name" value="PIN-like_dom_sf"/>
</dbReference>
<dbReference type="AlphaFoldDB" id="A0A2T9Z8Z4"/>
<proteinExistence type="predicted"/>
<name>A0A2T9Z8Z4_9FUNG</name>
<dbReference type="EMBL" id="MBFS01001420">
    <property type="protein sequence ID" value="PVV01050.1"/>
    <property type="molecule type" value="Genomic_DNA"/>
</dbReference>
<evidence type="ECO:0000313" key="3">
    <source>
        <dbReference type="Proteomes" id="UP000245609"/>
    </source>
</evidence>
<dbReference type="STRING" id="133381.A0A2T9Z8Z4"/>
<dbReference type="PANTHER" id="PTHR11081">
    <property type="entry name" value="FLAP ENDONUCLEASE FAMILY MEMBER"/>
    <property type="match status" value="1"/>
</dbReference>